<dbReference type="InterPro" id="IPR024629">
    <property type="entry name" value="Ribosomal_mL67"/>
</dbReference>
<keyword evidence="5" id="KW-0496">Mitochondrion</keyword>
<dbReference type="GO" id="GO:1990904">
    <property type="term" value="C:ribonucleoprotein complex"/>
    <property type="evidence" value="ECO:0007669"/>
    <property type="project" value="UniProtKB-KW"/>
</dbReference>
<evidence type="ECO:0000256" key="3">
    <source>
        <dbReference type="ARBA" id="ARBA00022980"/>
    </source>
</evidence>
<dbReference type="Pfam" id="PF12829">
    <property type="entry name" value="Mhr1"/>
    <property type="match status" value="1"/>
</dbReference>
<proteinExistence type="inferred from homology"/>
<dbReference type="EMBL" id="JAQJAE010000001">
    <property type="protein sequence ID" value="KAJ5617045.1"/>
    <property type="molecule type" value="Genomic_DNA"/>
</dbReference>
<sequence length="354" mass="40737">NLHFLLPQFFSDRLYAASGPAEMASNTKSFQKVLDSTALAATKFIRRPPIDPKTPIQGKLRVPGSNAFKEQQDKEGRRLQKALNSITHGKNIFVYNNIRTKQVVYSLTRYLDKTNLLKQCVNHGKKTIPATVRKDMWVPYFSVHFNEAQVGLNVYNHLRQFALLRQLSPPKEMITVTKEYLDSKRPVDLRDQKQWDKENMGRLGQIMMKKERAYALMNQKATAIADIAFVLQKHRDHIVEGVPESSKSGYKTLKARRRRRAALLQEAEQAKERAGKVASLEEQLQVEISTDHNAPQEQTVKILWQDTYDAQFAKNWPDYIEHGQLRWTRNHLIGQEDLPVPSEDIIADGSFEQA</sequence>
<dbReference type="GO" id="GO:0005840">
    <property type="term" value="C:ribosome"/>
    <property type="evidence" value="ECO:0007669"/>
    <property type="project" value="UniProtKB-KW"/>
</dbReference>
<evidence type="ECO:0000313" key="10">
    <source>
        <dbReference type="Proteomes" id="UP001213799"/>
    </source>
</evidence>
<keyword evidence="6" id="KW-0804">Transcription</keyword>
<dbReference type="GO" id="GO:0003697">
    <property type="term" value="F:single-stranded DNA binding"/>
    <property type="evidence" value="ECO:0007669"/>
    <property type="project" value="InterPro"/>
</dbReference>
<accession>A0AAD6EGY1</accession>
<evidence type="ECO:0000256" key="1">
    <source>
        <dbReference type="ARBA" id="ARBA00004173"/>
    </source>
</evidence>
<comment type="caution">
    <text evidence="9">The sequence shown here is derived from an EMBL/GenBank/DDBJ whole genome shotgun (WGS) entry which is preliminary data.</text>
</comment>
<evidence type="ECO:0000256" key="7">
    <source>
        <dbReference type="ARBA" id="ARBA00023274"/>
    </source>
</evidence>
<feature type="non-terminal residue" evidence="9">
    <location>
        <position position="354"/>
    </location>
</feature>
<reference evidence="9" key="2">
    <citation type="submission" date="2023-01" db="EMBL/GenBank/DDBJ databases">
        <authorList>
            <person name="Petersen C."/>
        </authorList>
    </citation>
    <scope>NUCLEOTIDE SEQUENCE</scope>
    <source>
        <strain evidence="9">IBT 12815</strain>
    </source>
</reference>
<dbReference type="GO" id="GO:0000150">
    <property type="term" value="F:DNA strand exchange activity"/>
    <property type="evidence" value="ECO:0007669"/>
    <property type="project" value="InterPro"/>
</dbReference>
<reference evidence="9" key="1">
    <citation type="journal article" date="2023" name="IMA Fungus">
        <title>Comparative genomic study of the Penicillium genus elucidates a diverse pangenome and 15 lateral gene transfer events.</title>
        <authorList>
            <person name="Petersen C."/>
            <person name="Sorensen T."/>
            <person name="Nielsen M.R."/>
            <person name="Sondergaard T.E."/>
            <person name="Sorensen J.L."/>
            <person name="Fitzpatrick D.A."/>
            <person name="Frisvad J.C."/>
            <person name="Nielsen K.L."/>
        </authorList>
    </citation>
    <scope>NUCLEOTIDE SEQUENCE</scope>
    <source>
        <strain evidence="9">IBT 12815</strain>
    </source>
</reference>
<keyword evidence="10" id="KW-1185">Reference proteome</keyword>
<dbReference type="Proteomes" id="UP001213799">
    <property type="component" value="Unassembled WGS sequence"/>
</dbReference>
<dbReference type="GO" id="GO:0003735">
    <property type="term" value="F:structural constituent of ribosome"/>
    <property type="evidence" value="ECO:0007669"/>
    <property type="project" value="TreeGrafter"/>
</dbReference>
<keyword evidence="4" id="KW-0805">Transcription regulation</keyword>
<dbReference type="GO" id="GO:0005739">
    <property type="term" value="C:mitochondrion"/>
    <property type="evidence" value="ECO:0007669"/>
    <property type="project" value="UniProtKB-SubCell"/>
</dbReference>
<dbReference type="PANTHER" id="PTHR28184">
    <property type="entry name" value="MITOCHONDRIAL HOMOLOGOUS RECOMBINATION PROTEIN 1"/>
    <property type="match status" value="1"/>
</dbReference>
<dbReference type="AlphaFoldDB" id="A0AAD6EGY1"/>
<dbReference type="GeneID" id="81583459"/>
<evidence type="ECO:0000256" key="8">
    <source>
        <dbReference type="ARBA" id="ARBA00035185"/>
    </source>
</evidence>
<evidence type="ECO:0000256" key="5">
    <source>
        <dbReference type="ARBA" id="ARBA00023128"/>
    </source>
</evidence>
<comment type="similarity">
    <text evidence="2">Belongs to the mitochondrion-specific ribosomal protein mL67 family.</text>
</comment>
<comment type="subcellular location">
    <subcellularLocation>
        <location evidence="1">Mitochondrion</location>
    </subcellularLocation>
</comment>
<keyword evidence="3" id="KW-0689">Ribosomal protein</keyword>
<dbReference type="RefSeq" id="XP_056758212.1">
    <property type="nucleotide sequence ID" value="XM_056893217.1"/>
</dbReference>
<protein>
    <recommendedName>
        <fullName evidence="8">Large ribosomal subunit protein mL67</fullName>
    </recommendedName>
</protein>
<evidence type="ECO:0000313" key="9">
    <source>
        <dbReference type="EMBL" id="KAJ5617045.1"/>
    </source>
</evidence>
<evidence type="ECO:0000256" key="6">
    <source>
        <dbReference type="ARBA" id="ARBA00023163"/>
    </source>
</evidence>
<dbReference type="PANTHER" id="PTHR28184:SF1">
    <property type="entry name" value="LARGE RIBOSOMAL SUBUNIT PROTEIN ML67"/>
    <property type="match status" value="1"/>
</dbReference>
<keyword evidence="7" id="KW-0687">Ribonucleoprotein</keyword>
<evidence type="ECO:0000256" key="2">
    <source>
        <dbReference type="ARBA" id="ARBA00010741"/>
    </source>
</evidence>
<organism evidence="9 10">
    <name type="scientific">Penicillium hordei</name>
    <dbReference type="NCBI Taxonomy" id="40994"/>
    <lineage>
        <taxon>Eukaryota</taxon>
        <taxon>Fungi</taxon>
        <taxon>Dikarya</taxon>
        <taxon>Ascomycota</taxon>
        <taxon>Pezizomycotina</taxon>
        <taxon>Eurotiomycetes</taxon>
        <taxon>Eurotiomycetidae</taxon>
        <taxon>Eurotiales</taxon>
        <taxon>Aspergillaceae</taxon>
        <taxon>Penicillium</taxon>
    </lineage>
</organism>
<gene>
    <name evidence="9" type="ORF">N7537_002159</name>
</gene>
<name>A0AAD6EGY1_9EURO</name>
<evidence type="ECO:0000256" key="4">
    <source>
        <dbReference type="ARBA" id="ARBA00023015"/>
    </source>
</evidence>